<evidence type="ECO:0000313" key="2">
    <source>
        <dbReference type="EMBL" id="KAK4224307.1"/>
    </source>
</evidence>
<accession>A0AAN7BJ86</accession>
<evidence type="ECO:0008006" key="4">
    <source>
        <dbReference type="Google" id="ProtNLM"/>
    </source>
</evidence>
<feature type="signal peptide" evidence="1">
    <location>
        <begin position="1"/>
        <end position="18"/>
    </location>
</feature>
<comment type="caution">
    <text evidence="2">The sequence shown here is derived from an EMBL/GenBank/DDBJ whole genome shotgun (WGS) entry which is preliminary data.</text>
</comment>
<dbReference type="EMBL" id="MU865397">
    <property type="protein sequence ID" value="KAK4224307.1"/>
    <property type="molecule type" value="Genomic_DNA"/>
</dbReference>
<keyword evidence="1" id="KW-0732">Signal</keyword>
<protein>
    <recommendedName>
        <fullName evidence="4">Secreted protein</fullName>
    </recommendedName>
</protein>
<feature type="chain" id="PRO_5042874052" description="Secreted protein" evidence="1">
    <location>
        <begin position="19"/>
        <end position="172"/>
    </location>
</feature>
<name>A0AAN7BJ86_9PEZI</name>
<evidence type="ECO:0000256" key="1">
    <source>
        <dbReference type="SAM" id="SignalP"/>
    </source>
</evidence>
<dbReference type="Proteomes" id="UP001301958">
    <property type="component" value="Unassembled WGS sequence"/>
</dbReference>
<gene>
    <name evidence="2" type="ORF">QBC38DRAFT_485810</name>
</gene>
<organism evidence="2 3">
    <name type="scientific">Podospora fimiseda</name>
    <dbReference type="NCBI Taxonomy" id="252190"/>
    <lineage>
        <taxon>Eukaryota</taxon>
        <taxon>Fungi</taxon>
        <taxon>Dikarya</taxon>
        <taxon>Ascomycota</taxon>
        <taxon>Pezizomycotina</taxon>
        <taxon>Sordariomycetes</taxon>
        <taxon>Sordariomycetidae</taxon>
        <taxon>Sordariales</taxon>
        <taxon>Podosporaceae</taxon>
        <taxon>Podospora</taxon>
    </lineage>
</organism>
<proteinExistence type="predicted"/>
<keyword evidence="3" id="KW-1185">Reference proteome</keyword>
<dbReference type="AlphaFoldDB" id="A0AAN7BJ86"/>
<evidence type="ECO:0000313" key="3">
    <source>
        <dbReference type="Proteomes" id="UP001301958"/>
    </source>
</evidence>
<sequence length="172" mass="18265">MIPATFFAIASLFAGVLANPVAKADPSPVEAAGYLAPSADAAVNATEGFGLIDARGEVVKRVEGVHLLNCGSAYSVVLYCPNDSSCSHTPNNACTYGNIITWEGGYKSCTFPTGVTFWWNIVSNAQSYANFAVVGNGGNGYTNFVIRKDDKHTFYTDGYGTACKTIYYSLPN</sequence>
<reference evidence="2" key="1">
    <citation type="journal article" date="2023" name="Mol. Phylogenet. Evol.">
        <title>Genome-scale phylogeny and comparative genomics of the fungal order Sordariales.</title>
        <authorList>
            <person name="Hensen N."/>
            <person name="Bonometti L."/>
            <person name="Westerberg I."/>
            <person name="Brannstrom I.O."/>
            <person name="Guillou S."/>
            <person name="Cros-Aarteil S."/>
            <person name="Calhoun S."/>
            <person name="Haridas S."/>
            <person name="Kuo A."/>
            <person name="Mondo S."/>
            <person name="Pangilinan J."/>
            <person name="Riley R."/>
            <person name="LaButti K."/>
            <person name="Andreopoulos B."/>
            <person name="Lipzen A."/>
            <person name="Chen C."/>
            <person name="Yan M."/>
            <person name="Daum C."/>
            <person name="Ng V."/>
            <person name="Clum A."/>
            <person name="Steindorff A."/>
            <person name="Ohm R.A."/>
            <person name="Martin F."/>
            <person name="Silar P."/>
            <person name="Natvig D.O."/>
            <person name="Lalanne C."/>
            <person name="Gautier V."/>
            <person name="Ament-Velasquez S.L."/>
            <person name="Kruys A."/>
            <person name="Hutchinson M.I."/>
            <person name="Powell A.J."/>
            <person name="Barry K."/>
            <person name="Miller A.N."/>
            <person name="Grigoriev I.V."/>
            <person name="Debuchy R."/>
            <person name="Gladieux P."/>
            <person name="Hiltunen Thoren M."/>
            <person name="Johannesson H."/>
        </authorList>
    </citation>
    <scope>NUCLEOTIDE SEQUENCE</scope>
    <source>
        <strain evidence="2">CBS 990.96</strain>
    </source>
</reference>
<reference evidence="2" key="2">
    <citation type="submission" date="2023-05" db="EMBL/GenBank/DDBJ databases">
        <authorList>
            <consortium name="Lawrence Berkeley National Laboratory"/>
            <person name="Steindorff A."/>
            <person name="Hensen N."/>
            <person name="Bonometti L."/>
            <person name="Westerberg I."/>
            <person name="Brannstrom I.O."/>
            <person name="Guillou S."/>
            <person name="Cros-Aarteil S."/>
            <person name="Calhoun S."/>
            <person name="Haridas S."/>
            <person name="Kuo A."/>
            <person name="Mondo S."/>
            <person name="Pangilinan J."/>
            <person name="Riley R."/>
            <person name="Labutti K."/>
            <person name="Andreopoulos B."/>
            <person name="Lipzen A."/>
            <person name="Chen C."/>
            <person name="Yanf M."/>
            <person name="Daum C."/>
            <person name="Ng V."/>
            <person name="Clum A."/>
            <person name="Ohm R."/>
            <person name="Martin F."/>
            <person name="Silar P."/>
            <person name="Natvig D."/>
            <person name="Lalanne C."/>
            <person name="Gautier V."/>
            <person name="Ament-Velasquez S.L."/>
            <person name="Kruys A."/>
            <person name="Hutchinson M.I."/>
            <person name="Powell A.J."/>
            <person name="Barry K."/>
            <person name="Miller A.N."/>
            <person name="Grigoriev I.V."/>
            <person name="Debuchy R."/>
            <person name="Gladieux P."/>
            <person name="Thoren M.H."/>
            <person name="Johannesson H."/>
        </authorList>
    </citation>
    <scope>NUCLEOTIDE SEQUENCE</scope>
    <source>
        <strain evidence="2">CBS 990.96</strain>
    </source>
</reference>